<gene>
    <name evidence="1" type="ORF">SAMN05877753_111152</name>
</gene>
<dbReference type="RefSeq" id="WP_097160414.1">
    <property type="nucleotide sequence ID" value="NZ_JBEPMQ010000014.1"/>
</dbReference>
<reference evidence="1 2" key="1">
    <citation type="submission" date="2017-08" db="EMBL/GenBank/DDBJ databases">
        <authorList>
            <person name="de Groot N.N."/>
        </authorList>
    </citation>
    <scope>NUCLEOTIDE SEQUENCE [LARGE SCALE GENOMIC DNA]</scope>
    <source>
        <strain evidence="1 2">JC228</strain>
    </source>
</reference>
<dbReference type="InterPro" id="IPR056908">
    <property type="entry name" value="Gp80-like"/>
</dbReference>
<dbReference type="AlphaFoldDB" id="A0A285D670"/>
<evidence type="ECO:0000313" key="2">
    <source>
        <dbReference type="Proteomes" id="UP000219546"/>
    </source>
</evidence>
<name>A0A285D670_9BACI</name>
<keyword evidence="2" id="KW-1185">Reference proteome</keyword>
<accession>A0A285D670</accession>
<organism evidence="1 2">
    <name type="scientific">Bacillus oleivorans</name>
    <dbReference type="NCBI Taxonomy" id="1448271"/>
    <lineage>
        <taxon>Bacteria</taxon>
        <taxon>Bacillati</taxon>
        <taxon>Bacillota</taxon>
        <taxon>Bacilli</taxon>
        <taxon>Bacillales</taxon>
        <taxon>Bacillaceae</taxon>
        <taxon>Bacillus</taxon>
    </lineage>
</organism>
<dbReference type="Pfam" id="PF23140">
    <property type="entry name" value="Gp80"/>
    <property type="match status" value="1"/>
</dbReference>
<sequence>MAQMSNYLENALINATLRGTAYTAPATVYLALYTSDPTDADTGTEVTGGGYARQPATFTAPSNGVTSLSANVSFPQATANWGTVTHVGVRDALTGGNLLYHTNLTTARNILSGDDYSVLAGEVQITLS</sequence>
<protein>
    <submittedName>
        <fullName evidence="1">Uncharacterized protein</fullName>
    </submittedName>
</protein>
<dbReference type="OrthoDB" id="6171543at2"/>
<dbReference type="EMBL" id="OAOP01000011">
    <property type="protein sequence ID" value="SNX75317.1"/>
    <property type="molecule type" value="Genomic_DNA"/>
</dbReference>
<dbReference type="Proteomes" id="UP000219546">
    <property type="component" value="Unassembled WGS sequence"/>
</dbReference>
<proteinExistence type="predicted"/>
<evidence type="ECO:0000313" key="1">
    <source>
        <dbReference type="EMBL" id="SNX75317.1"/>
    </source>
</evidence>